<evidence type="ECO:0000256" key="6">
    <source>
        <dbReference type="SAM" id="Phobius"/>
    </source>
</evidence>
<sequence length="155" mass="17689">MYSNKSKFYERMSKRVATAISSIELFISGLLVMAVIINSCFFVISMFRDITQLKELINYNSFQHYLSYLLLLIIALELAIMLIRHKPNNVVDVMTLAIARKMLIYNTEAYELLIGVVTIGLLFAIKTYILKESPVMVSSPQPANEEQRTDEKASP</sequence>
<dbReference type="Pfam" id="PF06146">
    <property type="entry name" value="PsiE"/>
    <property type="match status" value="1"/>
</dbReference>
<evidence type="ECO:0000256" key="2">
    <source>
        <dbReference type="ARBA" id="ARBA00022475"/>
    </source>
</evidence>
<evidence type="ECO:0008006" key="9">
    <source>
        <dbReference type="Google" id="ProtNLM"/>
    </source>
</evidence>
<dbReference type="eggNOG" id="ENOG5033080">
    <property type="taxonomic scope" value="Bacteria"/>
</dbReference>
<keyword evidence="4 6" id="KW-1133">Transmembrane helix</keyword>
<keyword evidence="5 6" id="KW-0472">Membrane</keyword>
<dbReference type="Proteomes" id="UP000017747">
    <property type="component" value="Unassembled WGS sequence"/>
</dbReference>
<dbReference type="STRING" id="994573.T472_0209330"/>
<dbReference type="InterPro" id="IPR020948">
    <property type="entry name" value="P_starv_induced_PsiE-like"/>
</dbReference>
<feature type="transmembrane region" description="Helical" evidence="6">
    <location>
        <begin position="109"/>
        <end position="129"/>
    </location>
</feature>
<organism evidence="7 8">
    <name type="scientific">Youngiibacter fragilis 232.1</name>
    <dbReference type="NCBI Taxonomy" id="994573"/>
    <lineage>
        <taxon>Bacteria</taxon>
        <taxon>Bacillati</taxon>
        <taxon>Bacillota</taxon>
        <taxon>Clostridia</taxon>
        <taxon>Eubacteriales</taxon>
        <taxon>Clostridiaceae</taxon>
        <taxon>Youngiibacter</taxon>
    </lineage>
</organism>
<comment type="subcellular location">
    <subcellularLocation>
        <location evidence="1">Cell membrane</location>
        <topology evidence="1">Multi-pass membrane protein</topology>
    </subcellularLocation>
</comment>
<reference evidence="7 8" key="1">
    <citation type="journal article" date="2014" name="Genome Announc.">
        <title>Genome Sequence of Youngiibacter fragilis, the Type Strain of the Genus Youngiibacter.</title>
        <authorList>
            <person name="Wawrik C.B."/>
            <person name="Callaghan A.V."/>
            <person name="Stamps B.W."/>
            <person name="Wawrik B."/>
        </authorList>
    </citation>
    <scope>NUCLEOTIDE SEQUENCE [LARGE SCALE GENOMIC DNA]</scope>
    <source>
        <strain evidence="7 8">232.1</strain>
    </source>
</reference>
<dbReference type="RefSeq" id="WP_023388928.1">
    <property type="nucleotide sequence ID" value="NZ_AXUN02000171.1"/>
</dbReference>
<proteinExistence type="predicted"/>
<keyword evidence="3 6" id="KW-0812">Transmembrane</keyword>
<gene>
    <name evidence="7" type="ORF">T472_0209330</name>
</gene>
<accession>V7I6U1</accession>
<feature type="transmembrane region" description="Helical" evidence="6">
    <location>
        <begin position="21"/>
        <end position="45"/>
    </location>
</feature>
<dbReference type="AlphaFoldDB" id="V7I6U1"/>
<keyword evidence="8" id="KW-1185">Reference proteome</keyword>
<evidence type="ECO:0000256" key="3">
    <source>
        <dbReference type="ARBA" id="ARBA00022692"/>
    </source>
</evidence>
<comment type="caution">
    <text evidence="7">The sequence shown here is derived from an EMBL/GenBank/DDBJ whole genome shotgun (WGS) entry which is preliminary data.</text>
</comment>
<evidence type="ECO:0000256" key="5">
    <source>
        <dbReference type="ARBA" id="ARBA00023136"/>
    </source>
</evidence>
<name>V7I6U1_9CLOT</name>
<protein>
    <recommendedName>
        <fullName evidence="9">Transporter</fullName>
    </recommendedName>
</protein>
<dbReference type="EMBL" id="AXUN02000171">
    <property type="protein sequence ID" value="ETA80934.1"/>
    <property type="molecule type" value="Genomic_DNA"/>
</dbReference>
<evidence type="ECO:0000256" key="4">
    <source>
        <dbReference type="ARBA" id="ARBA00022989"/>
    </source>
</evidence>
<keyword evidence="2" id="KW-1003">Cell membrane</keyword>
<dbReference type="GO" id="GO:0005886">
    <property type="term" value="C:plasma membrane"/>
    <property type="evidence" value="ECO:0007669"/>
    <property type="project" value="UniProtKB-SubCell"/>
</dbReference>
<evidence type="ECO:0000313" key="7">
    <source>
        <dbReference type="EMBL" id="ETA80934.1"/>
    </source>
</evidence>
<evidence type="ECO:0000256" key="1">
    <source>
        <dbReference type="ARBA" id="ARBA00004651"/>
    </source>
</evidence>
<evidence type="ECO:0000313" key="8">
    <source>
        <dbReference type="Proteomes" id="UP000017747"/>
    </source>
</evidence>
<feature type="transmembrane region" description="Helical" evidence="6">
    <location>
        <begin position="65"/>
        <end position="83"/>
    </location>
</feature>